<gene>
    <name evidence="2" type="ORF">XD54_1362</name>
</gene>
<dbReference type="InterPro" id="IPR016733">
    <property type="entry name" value="UCP018747"/>
</dbReference>
<accession>A0A117L1N8</accession>
<dbReference type="EMBL" id="LGFD01000026">
    <property type="protein sequence ID" value="KUK17365.1"/>
    <property type="molecule type" value="Genomic_DNA"/>
</dbReference>
<comment type="caution">
    <text evidence="2">The sequence shown here is derived from an EMBL/GenBank/DDBJ whole genome shotgun (WGS) entry which is preliminary data.</text>
</comment>
<dbReference type="PATRIC" id="fig|172049.5.peg.251"/>
<sequence length="200" mass="22965">MEMFEEGKVYELLLVTKSNITPVGVVKKGGKFHFKLFEGKSAKDIKEHPYGVLHTTWDVDILVRTALNLPCELEWEDSKTIPLKKIKNLPNIEGKIEFQEDLIKDSLGEARILRCSLTPSRIEVFPISNPPLSRADFYLLEMAINLTRLYVATRKLHVKEAQNIYSKIWVGYRTYKRLGGKNELAEKIMGFATAALRWNP</sequence>
<evidence type="ECO:0000313" key="3">
    <source>
        <dbReference type="Proteomes" id="UP000053911"/>
    </source>
</evidence>
<name>A0A117L1N8_9EURY</name>
<dbReference type="SUPFAM" id="SSF50475">
    <property type="entry name" value="FMN-binding split barrel"/>
    <property type="match status" value="1"/>
</dbReference>
<dbReference type="InterPro" id="IPR007386">
    <property type="entry name" value="DUF447_N"/>
</dbReference>
<dbReference type="Pfam" id="PF04289">
    <property type="entry name" value="DUF447_N"/>
    <property type="match status" value="1"/>
</dbReference>
<protein>
    <recommendedName>
        <fullName evidence="1">DUF447 domain-containing protein</fullName>
    </recommendedName>
</protein>
<evidence type="ECO:0000259" key="1">
    <source>
        <dbReference type="Pfam" id="PF04289"/>
    </source>
</evidence>
<dbReference type="Gene3D" id="2.30.110.10">
    <property type="entry name" value="Electron Transport, Fmn-binding Protein, Chain A"/>
    <property type="match status" value="1"/>
</dbReference>
<proteinExistence type="predicted"/>
<feature type="domain" description="DUF447" evidence="1">
    <location>
        <begin position="10"/>
        <end position="123"/>
    </location>
</feature>
<dbReference type="RefSeq" id="WP_283217694.1">
    <property type="nucleotide sequence ID" value="NZ_LGFD01000026.1"/>
</dbReference>
<dbReference type="Gene3D" id="1.20.58.290">
    <property type="entry name" value="Hypothetical membrane protein ta0354_69_121"/>
    <property type="match status" value="1"/>
</dbReference>
<dbReference type="AlphaFoldDB" id="A0A117L1N8"/>
<dbReference type="PIRSF" id="PIRSF018747">
    <property type="entry name" value="UCP018747"/>
    <property type="match status" value="1"/>
</dbReference>
<evidence type="ECO:0000313" key="2">
    <source>
        <dbReference type="EMBL" id="KUK17365.1"/>
    </source>
</evidence>
<organism evidence="2 3">
    <name type="scientific">Thermococcus sibiricus</name>
    <dbReference type="NCBI Taxonomy" id="172049"/>
    <lineage>
        <taxon>Archaea</taxon>
        <taxon>Methanobacteriati</taxon>
        <taxon>Methanobacteriota</taxon>
        <taxon>Thermococci</taxon>
        <taxon>Thermococcales</taxon>
        <taxon>Thermococcaceae</taxon>
        <taxon>Thermococcus</taxon>
    </lineage>
</organism>
<dbReference type="InterPro" id="IPR012349">
    <property type="entry name" value="Split_barrel_FMN-bd"/>
</dbReference>
<reference evidence="3" key="1">
    <citation type="journal article" date="2015" name="MBio">
        <title>Genome-Resolved Metagenomic Analysis Reveals Roles for Candidate Phyla and Other Microbial Community Members in Biogeochemical Transformations in Oil Reservoirs.</title>
        <authorList>
            <person name="Hu P."/>
            <person name="Tom L."/>
            <person name="Singh A."/>
            <person name="Thomas B.C."/>
            <person name="Baker B.J."/>
            <person name="Piceno Y.M."/>
            <person name="Andersen G.L."/>
            <person name="Banfield J.F."/>
        </authorList>
    </citation>
    <scope>NUCLEOTIDE SEQUENCE [LARGE SCALE GENOMIC DNA]</scope>
</reference>
<dbReference type="Proteomes" id="UP000053911">
    <property type="component" value="Unassembled WGS sequence"/>
</dbReference>